<keyword evidence="5 7" id="KW-0472">Membrane</keyword>
<dbReference type="AlphaFoldDB" id="A0A8U0IKP9"/>
<feature type="transmembrane region" description="Helical" evidence="7">
    <location>
        <begin position="157"/>
        <end position="181"/>
    </location>
</feature>
<dbReference type="GeneID" id="72189423"/>
<evidence type="ECO:0000256" key="5">
    <source>
        <dbReference type="ARBA" id="ARBA00023136"/>
    </source>
</evidence>
<keyword evidence="3 7" id="KW-0812">Transmembrane</keyword>
<dbReference type="SUPFAM" id="SSF103473">
    <property type="entry name" value="MFS general substrate transporter"/>
    <property type="match status" value="1"/>
</dbReference>
<dbReference type="GO" id="GO:0022857">
    <property type="term" value="F:transmembrane transporter activity"/>
    <property type="evidence" value="ECO:0007669"/>
    <property type="project" value="InterPro"/>
</dbReference>
<evidence type="ECO:0000256" key="7">
    <source>
        <dbReference type="SAM" id="Phobius"/>
    </source>
</evidence>
<feature type="transmembrane region" description="Helical" evidence="7">
    <location>
        <begin position="394"/>
        <end position="414"/>
    </location>
</feature>
<accession>A0A8U0IKP9</accession>
<dbReference type="Gene3D" id="1.20.1250.20">
    <property type="entry name" value="MFS general substrate transporter like domains"/>
    <property type="match status" value="1"/>
</dbReference>
<evidence type="ECO:0000256" key="4">
    <source>
        <dbReference type="ARBA" id="ARBA00022989"/>
    </source>
</evidence>
<dbReference type="GO" id="GO:0005886">
    <property type="term" value="C:plasma membrane"/>
    <property type="evidence" value="ECO:0007669"/>
    <property type="project" value="UniProtKB-SubCell"/>
</dbReference>
<evidence type="ECO:0000256" key="6">
    <source>
        <dbReference type="SAM" id="MobiDB-lite"/>
    </source>
</evidence>
<comment type="subcellular location">
    <subcellularLocation>
        <location evidence="1">Cell membrane</location>
        <topology evidence="1">Multi-pass membrane protein</topology>
    </subcellularLocation>
</comment>
<feature type="transmembrane region" description="Helical" evidence="7">
    <location>
        <begin position="98"/>
        <end position="117"/>
    </location>
</feature>
<dbReference type="Proteomes" id="UP000830434">
    <property type="component" value="Chromosome"/>
</dbReference>
<sequence>MSRGRADETDADRPDADDPEERERLLTGYSGRLLLAVSLGWAAIQTGRLVLSPMLSAVMGDLAITDFQSGFAFTTLWGLYALCQYPSGRLSDDLTRKTLLVAGLSLVVAGFAVLASAPSYPVFLLGAVVVGTGAGLYPTPARALVSDLFVERRGQAFGLHTASGDVGGAAAAGLAVAALALAGWRSAYAPVIAVLAGVALALHVWGREAYERPTVDRESVAAGLSDAAATATRLWKRPKMRWYLLAYALYAFTWQSAAGFLPTFLRASKGFPAGLASGGFAALFVVGAAVKPLSGSLGDRFARAGVAAGALVVAACALAGLLAAEGRLAVGVAVVVFAAGLMAYPPVMQALLMDTFPDGSMGGDLGATRTVYIGLGSLGPSYVGFVAGRVSYTAAFAGLLVCLLVSSGVVVRLARSK</sequence>
<feature type="transmembrane region" description="Helical" evidence="7">
    <location>
        <begin position="242"/>
        <end position="265"/>
    </location>
</feature>
<feature type="transmembrane region" description="Helical" evidence="7">
    <location>
        <begin position="187"/>
        <end position="205"/>
    </location>
</feature>
<feature type="region of interest" description="Disordered" evidence="6">
    <location>
        <begin position="1"/>
        <end position="21"/>
    </location>
</feature>
<keyword evidence="2" id="KW-1003">Cell membrane</keyword>
<keyword evidence="10" id="KW-1185">Reference proteome</keyword>
<dbReference type="InterPro" id="IPR020846">
    <property type="entry name" value="MFS_dom"/>
</dbReference>
<evidence type="ECO:0000313" key="9">
    <source>
        <dbReference type="EMBL" id="UPW01683.1"/>
    </source>
</evidence>
<evidence type="ECO:0000256" key="1">
    <source>
        <dbReference type="ARBA" id="ARBA00004651"/>
    </source>
</evidence>
<dbReference type="EMBL" id="CP096658">
    <property type="protein sequence ID" value="UPW01683.1"/>
    <property type="molecule type" value="Genomic_DNA"/>
</dbReference>
<feature type="transmembrane region" description="Helical" evidence="7">
    <location>
        <begin position="328"/>
        <end position="348"/>
    </location>
</feature>
<evidence type="ECO:0000256" key="2">
    <source>
        <dbReference type="ARBA" id="ARBA00022475"/>
    </source>
</evidence>
<evidence type="ECO:0000259" key="8">
    <source>
        <dbReference type="PROSITE" id="PS50850"/>
    </source>
</evidence>
<proteinExistence type="predicted"/>
<dbReference type="PANTHER" id="PTHR43124:SF3">
    <property type="entry name" value="CHLORAMPHENICOL EFFLUX PUMP RV0191"/>
    <property type="match status" value="1"/>
</dbReference>
<dbReference type="InterPro" id="IPR036259">
    <property type="entry name" value="MFS_trans_sf"/>
</dbReference>
<dbReference type="RefSeq" id="WP_248656081.1">
    <property type="nucleotide sequence ID" value="NZ_CP096658.1"/>
</dbReference>
<dbReference type="PANTHER" id="PTHR43124">
    <property type="entry name" value="PURINE EFFLUX PUMP PBUE"/>
    <property type="match status" value="1"/>
</dbReference>
<dbReference type="Pfam" id="PF07690">
    <property type="entry name" value="MFS_1"/>
    <property type="match status" value="1"/>
</dbReference>
<dbReference type="InterPro" id="IPR011701">
    <property type="entry name" value="MFS"/>
</dbReference>
<reference evidence="9" key="1">
    <citation type="submission" date="2022-04" db="EMBL/GenBank/DDBJ databases">
        <title>Diverse halophilic archaea isolated from saline environments.</title>
        <authorList>
            <person name="Cui H.-L."/>
        </authorList>
    </citation>
    <scope>NUCLEOTIDE SEQUENCE</scope>
    <source>
        <strain evidence="9">XZYJT40</strain>
    </source>
</reference>
<dbReference type="InterPro" id="IPR050189">
    <property type="entry name" value="MFS_Efflux_Transporters"/>
</dbReference>
<feature type="transmembrane region" description="Helical" evidence="7">
    <location>
        <begin position="123"/>
        <end position="145"/>
    </location>
</feature>
<evidence type="ECO:0000256" key="3">
    <source>
        <dbReference type="ARBA" id="ARBA00022692"/>
    </source>
</evidence>
<evidence type="ECO:0000313" key="10">
    <source>
        <dbReference type="Proteomes" id="UP000830434"/>
    </source>
</evidence>
<organism evidence="9 10">
    <name type="scientific">Halorussus gelatinilyticus</name>
    <dbReference type="NCBI Taxonomy" id="2937524"/>
    <lineage>
        <taxon>Archaea</taxon>
        <taxon>Methanobacteriati</taxon>
        <taxon>Methanobacteriota</taxon>
        <taxon>Stenosarchaea group</taxon>
        <taxon>Halobacteria</taxon>
        <taxon>Halobacteriales</taxon>
        <taxon>Haladaptataceae</taxon>
        <taxon>Halorussus</taxon>
    </lineage>
</organism>
<keyword evidence="4 7" id="KW-1133">Transmembrane helix</keyword>
<dbReference type="PROSITE" id="PS50850">
    <property type="entry name" value="MFS"/>
    <property type="match status" value="1"/>
</dbReference>
<feature type="domain" description="Major facilitator superfamily (MFS) profile" evidence="8">
    <location>
        <begin position="33"/>
        <end position="417"/>
    </location>
</feature>
<feature type="transmembrane region" description="Helical" evidence="7">
    <location>
        <begin position="302"/>
        <end position="322"/>
    </location>
</feature>
<protein>
    <submittedName>
        <fullName evidence="9">MFS transporter</fullName>
    </submittedName>
</protein>
<dbReference type="KEGG" id="haxz:M0R88_06170"/>
<gene>
    <name evidence="9" type="ORF">M0R88_06170</name>
</gene>
<name>A0A8U0IKP9_9EURY</name>